<evidence type="ECO:0000313" key="4">
    <source>
        <dbReference type="EMBL" id="KAK4453653.1"/>
    </source>
</evidence>
<dbReference type="Pfam" id="PF20237">
    <property type="entry name" value="DUF6594"/>
    <property type="match status" value="1"/>
</dbReference>
<dbReference type="Proteomes" id="UP001321760">
    <property type="component" value="Unassembled WGS sequence"/>
</dbReference>
<keyword evidence="2" id="KW-0812">Transmembrane</keyword>
<sequence>MPVFASDIDAAEEGRSRSLPPSRQTTLSPGQQDQYADIANGPASSDSGCSSDMKKPPVDPHDTWCCCREERINVDDFMEKHCQSRRSYDSAPPGWPRLAAMPHRIYNTDVLRSFNPLGQRLIQYSGSRLAYLEQMLLEHDQERNGRCDLTRYQKRLPGQFAVAEEYYDLLIGEIRKEYLVYTQLTRRYGDINQLHTVPRRRYRQILKYVLNTVKLQKESLFWINALDEVLSFTRPPPRLLVWLSSTKVGRSVLRVFETRRHCPTEGTRGFMRLDTMTMMHLGAIATFALALLIPTGILFLCTLTRAQAFAIVVVFTLIFSLQINPQDRHKALYAVCAWCAVLVTVMVQMAGVAPES</sequence>
<dbReference type="InterPro" id="IPR046529">
    <property type="entry name" value="DUF6594"/>
</dbReference>
<gene>
    <name evidence="4" type="ORF">QBC34DRAFT_394635</name>
</gene>
<reference evidence="4" key="1">
    <citation type="journal article" date="2023" name="Mol. Phylogenet. Evol.">
        <title>Genome-scale phylogeny and comparative genomics of the fungal order Sordariales.</title>
        <authorList>
            <person name="Hensen N."/>
            <person name="Bonometti L."/>
            <person name="Westerberg I."/>
            <person name="Brannstrom I.O."/>
            <person name="Guillou S."/>
            <person name="Cros-Aarteil S."/>
            <person name="Calhoun S."/>
            <person name="Haridas S."/>
            <person name="Kuo A."/>
            <person name="Mondo S."/>
            <person name="Pangilinan J."/>
            <person name="Riley R."/>
            <person name="LaButti K."/>
            <person name="Andreopoulos B."/>
            <person name="Lipzen A."/>
            <person name="Chen C."/>
            <person name="Yan M."/>
            <person name="Daum C."/>
            <person name="Ng V."/>
            <person name="Clum A."/>
            <person name="Steindorff A."/>
            <person name="Ohm R.A."/>
            <person name="Martin F."/>
            <person name="Silar P."/>
            <person name="Natvig D.O."/>
            <person name="Lalanne C."/>
            <person name="Gautier V."/>
            <person name="Ament-Velasquez S.L."/>
            <person name="Kruys A."/>
            <person name="Hutchinson M.I."/>
            <person name="Powell A.J."/>
            <person name="Barry K."/>
            <person name="Miller A.N."/>
            <person name="Grigoriev I.V."/>
            <person name="Debuchy R."/>
            <person name="Gladieux P."/>
            <person name="Hiltunen Thoren M."/>
            <person name="Johannesson H."/>
        </authorList>
    </citation>
    <scope>NUCLEOTIDE SEQUENCE</scope>
    <source>
        <strain evidence="4">PSN243</strain>
    </source>
</reference>
<proteinExistence type="predicted"/>
<evidence type="ECO:0000313" key="5">
    <source>
        <dbReference type="Proteomes" id="UP001321760"/>
    </source>
</evidence>
<dbReference type="EMBL" id="MU865919">
    <property type="protein sequence ID" value="KAK4453653.1"/>
    <property type="molecule type" value="Genomic_DNA"/>
</dbReference>
<evidence type="ECO:0000256" key="2">
    <source>
        <dbReference type="SAM" id="Phobius"/>
    </source>
</evidence>
<name>A0AAV9GY81_9PEZI</name>
<accession>A0AAV9GY81</accession>
<feature type="region of interest" description="Disordered" evidence="1">
    <location>
        <begin position="1"/>
        <end position="60"/>
    </location>
</feature>
<feature type="transmembrane region" description="Helical" evidence="2">
    <location>
        <begin position="331"/>
        <end position="353"/>
    </location>
</feature>
<evidence type="ECO:0000256" key="1">
    <source>
        <dbReference type="SAM" id="MobiDB-lite"/>
    </source>
</evidence>
<keyword evidence="2" id="KW-1133">Transmembrane helix</keyword>
<evidence type="ECO:0000259" key="3">
    <source>
        <dbReference type="Pfam" id="PF20237"/>
    </source>
</evidence>
<organism evidence="4 5">
    <name type="scientific">Podospora aff. communis PSN243</name>
    <dbReference type="NCBI Taxonomy" id="3040156"/>
    <lineage>
        <taxon>Eukaryota</taxon>
        <taxon>Fungi</taxon>
        <taxon>Dikarya</taxon>
        <taxon>Ascomycota</taxon>
        <taxon>Pezizomycotina</taxon>
        <taxon>Sordariomycetes</taxon>
        <taxon>Sordariomycetidae</taxon>
        <taxon>Sordariales</taxon>
        <taxon>Podosporaceae</taxon>
        <taxon>Podospora</taxon>
    </lineage>
</organism>
<keyword evidence="2" id="KW-0472">Membrane</keyword>
<feature type="transmembrane region" description="Helical" evidence="2">
    <location>
        <begin position="306"/>
        <end position="324"/>
    </location>
</feature>
<protein>
    <recommendedName>
        <fullName evidence="3">DUF6594 domain-containing protein</fullName>
    </recommendedName>
</protein>
<feature type="transmembrane region" description="Helical" evidence="2">
    <location>
        <begin position="278"/>
        <end position="300"/>
    </location>
</feature>
<feature type="compositionally biased region" description="Polar residues" evidence="1">
    <location>
        <begin position="19"/>
        <end position="34"/>
    </location>
</feature>
<comment type="caution">
    <text evidence="4">The sequence shown here is derived from an EMBL/GenBank/DDBJ whole genome shotgun (WGS) entry which is preliminary data.</text>
</comment>
<keyword evidence="5" id="KW-1185">Reference proteome</keyword>
<dbReference type="AlphaFoldDB" id="A0AAV9GY81"/>
<feature type="domain" description="DUF6594" evidence="3">
    <location>
        <begin position="95"/>
        <end position="343"/>
    </location>
</feature>
<reference evidence="4" key="2">
    <citation type="submission" date="2023-05" db="EMBL/GenBank/DDBJ databases">
        <authorList>
            <consortium name="Lawrence Berkeley National Laboratory"/>
            <person name="Steindorff A."/>
            <person name="Hensen N."/>
            <person name="Bonometti L."/>
            <person name="Westerberg I."/>
            <person name="Brannstrom I.O."/>
            <person name="Guillou S."/>
            <person name="Cros-Aarteil S."/>
            <person name="Calhoun S."/>
            <person name="Haridas S."/>
            <person name="Kuo A."/>
            <person name="Mondo S."/>
            <person name="Pangilinan J."/>
            <person name="Riley R."/>
            <person name="Labutti K."/>
            <person name="Andreopoulos B."/>
            <person name="Lipzen A."/>
            <person name="Chen C."/>
            <person name="Yanf M."/>
            <person name="Daum C."/>
            <person name="Ng V."/>
            <person name="Clum A."/>
            <person name="Ohm R."/>
            <person name="Martin F."/>
            <person name="Silar P."/>
            <person name="Natvig D."/>
            <person name="Lalanne C."/>
            <person name="Gautier V."/>
            <person name="Ament-Velasquez S.L."/>
            <person name="Kruys A."/>
            <person name="Hutchinson M.I."/>
            <person name="Powell A.J."/>
            <person name="Barry K."/>
            <person name="Miller A.N."/>
            <person name="Grigoriev I.V."/>
            <person name="Debuchy R."/>
            <person name="Gladieux P."/>
            <person name="Thoren M.H."/>
            <person name="Johannesson H."/>
        </authorList>
    </citation>
    <scope>NUCLEOTIDE SEQUENCE</scope>
    <source>
        <strain evidence="4">PSN243</strain>
    </source>
</reference>